<dbReference type="Gene3D" id="2.170.150.20">
    <property type="entry name" value="Peptide methionine sulfoxide reductase"/>
    <property type="match status" value="1"/>
</dbReference>
<dbReference type="PANTHER" id="PTHR45694">
    <property type="entry name" value="GLUTAREDOXIN 2"/>
    <property type="match status" value="1"/>
</dbReference>
<dbReference type="GO" id="GO:0015038">
    <property type="term" value="F:glutathione disulfide oxidoreductase activity"/>
    <property type="evidence" value="ECO:0007669"/>
    <property type="project" value="TreeGrafter"/>
</dbReference>
<dbReference type="PRINTS" id="PR00160">
    <property type="entry name" value="GLUTAREDOXIN"/>
</dbReference>
<dbReference type="GO" id="GO:0005737">
    <property type="term" value="C:cytoplasm"/>
    <property type="evidence" value="ECO:0007669"/>
    <property type="project" value="TreeGrafter"/>
</dbReference>
<dbReference type="PROSITE" id="PS51354">
    <property type="entry name" value="GLUTAREDOXIN_2"/>
    <property type="match status" value="1"/>
</dbReference>
<dbReference type="CDD" id="cd03419">
    <property type="entry name" value="GRX_GRXh_1_2_like"/>
    <property type="match status" value="1"/>
</dbReference>
<dbReference type="NCBIfam" id="TIGR02180">
    <property type="entry name" value="GRX_euk"/>
    <property type="match status" value="1"/>
</dbReference>
<evidence type="ECO:0000259" key="7">
    <source>
        <dbReference type="PROSITE" id="PS51790"/>
    </source>
</evidence>
<dbReference type="SUPFAM" id="SSF52833">
    <property type="entry name" value="Thioredoxin-like"/>
    <property type="match status" value="1"/>
</dbReference>
<comment type="caution">
    <text evidence="8">The sequence shown here is derived from an EMBL/GenBank/DDBJ whole genome shotgun (WGS) entry which is preliminary data.</text>
</comment>
<protein>
    <recommendedName>
        <fullName evidence="7">MsrB domain-containing protein</fullName>
    </recommendedName>
</protein>
<dbReference type="GO" id="GO:0034599">
    <property type="term" value="P:cellular response to oxidative stress"/>
    <property type="evidence" value="ECO:0007669"/>
    <property type="project" value="TreeGrafter"/>
</dbReference>
<organism evidence="8 9">
    <name type="scientific">Effrenium voratum</name>
    <dbReference type="NCBI Taxonomy" id="2562239"/>
    <lineage>
        <taxon>Eukaryota</taxon>
        <taxon>Sar</taxon>
        <taxon>Alveolata</taxon>
        <taxon>Dinophyceae</taxon>
        <taxon>Suessiales</taxon>
        <taxon>Symbiodiniaceae</taxon>
        <taxon>Effrenium</taxon>
    </lineage>
</organism>
<dbReference type="GO" id="GO:0033743">
    <property type="term" value="F:peptide-methionine (R)-S-oxide reductase activity"/>
    <property type="evidence" value="ECO:0007669"/>
    <property type="project" value="InterPro"/>
</dbReference>
<dbReference type="InterPro" id="IPR002579">
    <property type="entry name" value="Met_Sox_Rdtase_MsrB_dom"/>
</dbReference>
<keyword evidence="2" id="KW-0813">Transport</keyword>
<dbReference type="SUPFAM" id="SSF51316">
    <property type="entry name" value="Mss4-like"/>
    <property type="match status" value="1"/>
</dbReference>
<dbReference type="Pfam" id="PF01641">
    <property type="entry name" value="SelR"/>
    <property type="match status" value="1"/>
</dbReference>
<evidence type="ECO:0000256" key="2">
    <source>
        <dbReference type="ARBA" id="ARBA00022448"/>
    </source>
</evidence>
<evidence type="ECO:0000256" key="3">
    <source>
        <dbReference type="ARBA" id="ARBA00022982"/>
    </source>
</evidence>
<dbReference type="PROSITE" id="PS51790">
    <property type="entry name" value="MSRB"/>
    <property type="match status" value="1"/>
</dbReference>
<dbReference type="InterPro" id="IPR011899">
    <property type="entry name" value="Glutaredoxin_euk/vir"/>
</dbReference>
<proteinExistence type="inferred from homology"/>
<dbReference type="Gene3D" id="3.40.30.10">
    <property type="entry name" value="Glutaredoxin"/>
    <property type="match status" value="1"/>
</dbReference>
<keyword evidence="4" id="KW-0560">Oxidoreductase</keyword>
<evidence type="ECO:0000256" key="4">
    <source>
        <dbReference type="ARBA" id="ARBA00023002"/>
    </source>
</evidence>
<keyword evidence="9" id="KW-1185">Reference proteome</keyword>
<evidence type="ECO:0000256" key="5">
    <source>
        <dbReference type="ARBA" id="ARBA00023157"/>
    </source>
</evidence>
<keyword evidence="3" id="KW-0249">Electron transport</keyword>
<name>A0AA36MKX8_9DINO</name>
<gene>
    <name evidence="8" type="ORF">EVOR1521_LOCUS2120</name>
</gene>
<comment type="similarity">
    <text evidence="1">Belongs to the MsrB Met sulfoxide reductase family.</text>
</comment>
<dbReference type="InterPro" id="IPR011767">
    <property type="entry name" value="GLR_AS"/>
</dbReference>
<dbReference type="InterPro" id="IPR014025">
    <property type="entry name" value="Glutaredoxin_subgr"/>
</dbReference>
<dbReference type="InterPro" id="IPR002109">
    <property type="entry name" value="Glutaredoxin"/>
</dbReference>
<accession>A0AA36MKX8</accession>
<dbReference type="Proteomes" id="UP001178507">
    <property type="component" value="Unassembled WGS sequence"/>
</dbReference>
<keyword evidence="6" id="KW-0676">Redox-active center</keyword>
<evidence type="ECO:0000313" key="8">
    <source>
        <dbReference type="EMBL" id="CAJ1371940.1"/>
    </source>
</evidence>
<dbReference type="InterPro" id="IPR011057">
    <property type="entry name" value="Mss4-like_sf"/>
</dbReference>
<dbReference type="PROSITE" id="PS00195">
    <property type="entry name" value="GLUTAREDOXIN_1"/>
    <property type="match status" value="1"/>
</dbReference>
<feature type="domain" description="MsrB" evidence="7">
    <location>
        <begin position="174"/>
        <end position="289"/>
    </location>
</feature>
<dbReference type="AlphaFoldDB" id="A0AA36MKX8"/>
<dbReference type="PANTHER" id="PTHR45694:SF5">
    <property type="entry name" value="GLUTAREDOXIN 2"/>
    <property type="match status" value="1"/>
</dbReference>
<dbReference type="Pfam" id="PF00462">
    <property type="entry name" value="Glutaredoxin"/>
    <property type="match status" value="1"/>
</dbReference>
<evidence type="ECO:0000256" key="1">
    <source>
        <dbReference type="ARBA" id="ARBA00007174"/>
    </source>
</evidence>
<dbReference type="InterPro" id="IPR036249">
    <property type="entry name" value="Thioredoxin-like_sf"/>
</dbReference>
<evidence type="ECO:0000256" key="6">
    <source>
        <dbReference type="ARBA" id="ARBA00023284"/>
    </source>
</evidence>
<reference evidence="8" key="1">
    <citation type="submission" date="2023-08" db="EMBL/GenBank/DDBJ databases">
        <authorList>
            <person name="Chen Y."/>
            <person name="Shah S."/>
            <person name="Dougan E. K."/>
            <person name="Thang M."/>
            <person name="Chan C."/>
        </authorList>
    </citation>
    <scope>NUCLEOTIDE SEQUENCE</scope>
</reference>
<dbReference type="EMBL" id="CAUJNA010000106">
    <property type="protein sequence ID" value="CAJ1371940.1"/>
    <property type="molecule type" value="Genomic_DNA"/>
</dbReference>
<keyword evidence="5" id="KW-1015">Disulfide bond</keyword>
<evidence type="ECO:0000313" key="9">
    <source>
        <dbReference type="Proteomes" id="UP001178507"/>
    </source>
</evidence>
<sequence>MISGRSAPVRTRIVPKASHGPVSAARPVSQAGTFTGLRRTLAPLFGFAAGSAFSATSRRAASTETKPAERVKSLIQEHDVIMFSKTTCPFCNQAKDALTEAGSKFVVVELDELPAEEGAAMQDAFEEMTGARTVPRVFVRGECLGGCDDVLALQDEGELTKVLGGKSFQLQRSEEEWLSMLDARQYRVLRQQGTEPPGSHEYDRFMPQKGYFACGACGLPLYSASSKFRSNCGWPVFKTCYFSEDAGGCHVGTVSEFGGLEIVCNRCASHLGHVFFDAFKPDNPNGERH</sequence>